<evidence type="ECO:0008006" key="4">
    <source>
        <dbReference type="Google" id="ProtNLM"/>
    </source>
</evidence>
<dbReference type="GO" id="GO:0003676">
    <property type="term" value="F:nucleic acid binding"/>
    <property type="evidence" value="ECO:0007669"/>
    <property type="project" value="InterPro"/>
</dbReference>
<reference evidence="2" key="1">
    <citation type="submission" date="2020-05" db="EMBL/GenBank/DDBJ databases">
        <title>WGS assembly of Panicum virgatum.</title>
        <authorList>
            <person name="Lovell J.T."/>
            <person name="Jenkins J."/>
            <person name="Shu S."/>
            <person name="Juenger T.E."/>
            <person name="Schmutz J."/>
        </authorList>
    </citation>
    <scope>NUCLEOTIDE SEQUENCE</scope>
    <source>
        <strain evidence="2">AP13</strain>
    </source>
</reference>
<dbReference type="AlphaFoldDB" id="A0A8T0SC01"/>
<proteinExistence type="predicted"/>
<dbReference type="EMBL" id="CM029045">
    <property type="protein sequence ID" value="KAG2594645.1"/>
    <property type="molecule type" value="Genomic_DNA"/>
</dbReference>
<dbReference type="GO" id="GO:0008270">
    <property type="term" value="F:zinc ion binding"/>
    <property type="evidence" value="ECO:0007669"/>
    <property type="project" value="InterPro"/>
</dbReference>
<feature type="region of interest" description="Disordered" evidence="1">
    <location>
        <begin position="1"/>
        <end position="74"/>
    </location>
</feature>
<sequence>MSPTLAPSERPGGDAEAEPPDLSAPAIPNHQNPTTATTTARRSTGPSPAPQATPRLEARRGRGAPRSFGGFSGRPGELLQEQLLLDFHTTAVPGSIATSSHTAFFWVTPALQHARYNLAFVRNMLNYTITVSPSRLEVTRVGPWVFQVRVANRNVANAIVVRGRLCMGSSVLLTHSSMATAVAVASRPTGACNDAASAAAVTAVSTTSGLRAAAEKEHLIVPTPSTADTYAGSSVGGQLPPAAGAAALNAPHQPAVRAPYLKALLTPAKPRQTPTRRPTPVVPTTGCFRCLASDHLVRDCRDPVRCRNYRGCGHRFSSCPMPVAHVLTPLPRRHPTVPVSASRGTVTTEPFSPRYTTAPPPPTPASDLHPPAAFDPINLIASSSTEAPNLELNAERAAPLSALAAGATYLRRERTLGSPSFRDIHVPALLFHVAASLAADLPPNPPPSPVTARAPGVRLGRRTRVSGCKPKRTSSRLAAKAAASYVSIPDMAMQRAALKNSLQPCSAALKEHVEKKGILNRSKIPIPVADLRKLVSVAGLGCAAASAIGAVPRTAK</sequence>
<feature type="region of interest" description="Disordered" evidence="1">
    <location>
        <begin position="335"/>
        <end position="366"/>
    </location>
</feature>
<accession>A0A8T0SC01</accession>
<dbReference type="InterPro" id="IPR036875">
    <property type="entry name" value="Znf_CCHC_sf"/>
</dbReference>
<feature type="compositionally biased region" description="Low complexity" evidence="1">
    <location>
        <begin position="34"/>
        <end position="44"/>
    </location>
</feature>
<dbReference type="Proteomes" id="UP000823388">
    <property type="component" value="Chromosome 5K"/>
</dbReference>
<protein>
    <recommendedName>
        <fullName evidence="4">CCHC-type domain-containing protein</fullName>
    </recommendedName>
</protein>
<evidence type="ECO:0000313" key="3">
    <source>
        <dbReference type="Proteomes" id="UP000823388"/>
    </source>
</evidence>
<evidence type="ECO:0000256" key="1">
    <source>
        <dbReference type="SAM" id="MobiDB-lite"/>
    </source>
</evidence>
<gene>
    <name evidence="2" type="ORF">PVAP13_5KG012912</name>
</gene>
<comment type="caution">
    <text evidence="2">The sequence shown here is derived from an EMBL/GenBank/DDBJ whole genome shotgun (WGS) entry which is preliminary data.</text>
</comment>
<evidence type="ECO:0000313" key="2">
    <source>
        <dbReference type="EMBL" id="KAG2594645.1"/>
    </source>
</evidence>
<organism evidence="2 3">
    <name type="scientific">Panicum virgatum</name>
    <name type="common">Blackwell switchgrass</name>
    <dbReference type="NCBI Taxonomy" id="38727"/>
    <lineage>
        <taxon>Eukaryota</taxon>
        <taxon>Viridiplantae</taxon>
        <taxon>Streptophyta</taxon>
        <taxon>Embryophyta</taxon>
        <taxon>Tracheophyta</taxon>
        <taxon>Spermatophyta</taxon>
        <taxon>Magnoliopsida</taxon>
        <taxon>Liliopsida</taxon>
        <taxon>Poales</taxon>
        <taxon>Poaceae</taxon>
        <taxon>PACMAD clade</taxon>
        <taxon>Panicoideae</taxon>
        <taxon>Panicodae</taxon>
        <taxon>Paniceae</taxon>
        <taxon>Panicinae</taxon>
        <taxon>Panicum</taxon>
        <taxon>Panicum sect. Hiantes</taxon>
    </lineage>
</organism>
<keyword evidence="3" id="KW-1185">Reference proteome</keyword>
<name>A0A8T0SC01_PANVG</name>
<dbReference type="SUPFAM" id="SSF57756">
    <property type="entry name" value="Retrovirus zinc finger-like domains"/>
    <property type="match status" value="1"/>
</dbReference>